<keyword evidence="4" id="KW-1185">Reference proteome</keyword>
<name>A0ABT5KAA4_9BURK</name>
<proteinExistence type="predicted"/>
<protein>
    <submittedName>
        <fullName evidence="3">DUF4124 domain-containing protein</fullName>
    </submittedName>
</protein>
<accession>A0ABT5KAA4</accession>
<dbReference type="EMBL" id="JAQQXT010000002">
    <property type="protein sequence ID" value="MDC8770870.1"/>
    <property type="molecule type" value="Genomic_DNA"/>
</dbReference>
<gene>
    <name evidence="3" type="ORF">PRZ03_04745</name>
</gene>
<dbReference type="Proteomes" id="UP001221189">
    <property type="component" value="Unassembled WGS sequence"/>
</dbReference>
<evidence type="ECO:0000313" key="3">
    <source>
        <dbReference type="EMBL" id="MDC8770870.1"/>
    </source>
</evidence>
<evidence type="ECO:0000256" key="1">
    <source>
        <dbReference type="SAM" id="MobiDB-lite"/>
    </source>
</evidence>
<evidence type="ECO:0000259" key="2">
    <source>
        <dbReference type="Pfam" id="PF13511"/>
    </source>
</evidence>
<evidence type="ECO:0000313" key="4">
    <source>
        <dbReference type="Proteomes" id="UP001221189"/>
    </source>
</evidence>
<sequence>MQKLKLSAEPTRTLSSNFRRHTLRFSLLGMLVLCAAGPVQAQWKWRDASGKLQFSDLPPPQGTAEKDILQRPKNQQQERIVIVPYGTSSSAASAPLPVASGPSKTDLERQAREKQEDKDAQRRQRENEAKLAEQRRDNCLRAQENMKLLQDGVRLTRNNDKGEPIVIDENQRAEEMQRTRSIINSECR</sequence>
<reference evidence="3 4" key="1">
    <citation type="submission" date="2022-10" db="EMBL/GenBank/DDBJ databases">
        <title>Paucibacter sp. hw1 Genome sequencing.</title>
        <authorList>
            <person name="Park S."/>
        </authorList>
    </citation>
    <scope>NUCLEOTIDE SEQUENCE [LARGE SCALE GENOMIC DNA]</scope>
    <source>
        <strain evidence="4">hw1</strain>
    </source>
</reference>
<dbReference type="RefSeq" id="WP_273599239.1">
    <property type="nucleotide sequence ID" value="NZ_JAQQXT010000002.1"/>
</dbReference>
<feature type="domain" description="DUF4124" evidence="2">
    <location>
        <begin position="30"/>
        <end position="76"/>
    </location>
</feature>
<comment type="caution">
    <text evidence="3">The sequence shown here is derived from an EMBL/GenBank/DDBJ whole genome shotgun (WGS) entry which is preliminary data.</text>
</comment>
<dbReference type="InterPro" id="IPR025392">
    <property type="entry name" value="DUF4124"/>
</dbReference>
<feature type="compositionally biased region" description="Low complexity" evidence="1">
    <location>
        <begin position="88"/>
        <end position="103"/>
    </location>
</feature>
<feature type="region of interest" description="Disordered" evidence="1">
    <location>
        <begin position="52"/>
        <end position="137"/>
    </location>
</feature>
<organism evidence="3 4">
    <name type="scientific">Roseateles albus</name>
    <dbReference type="NCBI Taxonomy" id="2987525"/>
    <lineage>
        <taxon>Bacteria</taxon>
        <taxon>Pseudomonadati</taxon>
        <taxon>Pseudomonadota</taxon>
        <taxon>Betaproteobacteria</taxon>
        <taxon>Burkholderiales</taxon>
        <taxon>Sphaerotilaceae</taxon>
        <taxon>Roseateles</taxon>
    </lineage>
</organism>
<feature type="compositionally biased region" description="Basic and acidic residues" evidence="1">
    <location>
        <begin position="105"/>
        <end position="137"/>
    </location>
</feature>
<dbReference type="Pfam" id="PF13511">
    <property type="entry name" value="DUF4124"/>
    <property type="match status" value="1"/>
</dbReference>